<dbReference type="Proteomes" id="UP001595632">
    <property type="component" value="Unassembled WGS sequence"/>
</dbReference>
<dbReference type="InterPro" id="IPR039422">
    <property type="entry name" value="MarR/SlyA-like"/>
</dbReference>
<dbReference type="RefSeq" id="WP_275634535.1">
    <property type="nucleotide sequence ID" value="NZ_JARGYD010000010.1"/>
</dbReference>
<feature type="domain" description="HTH marR-type" evidence="1">
    <location>
        <begin position="16"/>
        <end position="152"/>
    </location>
</feature>
<dbReference type="SMART" id="SM00347">
    <property type="entry name" value="HTH_MARR"/>
    <property type="match status" value="1"/>
</dbReference>
<protein>
    <submittedName>
        <fullName evidence="2">MarR family winged helix-turn-helix transcriptional regulator</fullName>
    </submittedName>
</protein>
<evidence type="ECO:0000313" key="3">
    <source>
        <dbReference type="Proteomes" id="UP001595632"/>
    </source>
</evidence>
<proteinExistence type="predicted"/>
<comment type="caution">
    <text evidence="2">The sequence shown here is derived from an EMBL/GenBank/DDBJ whole genome shotgun (WGS) entry which is preliminary data.</text>
</comment>
<organism evidence="2 3">
    <name type="scientific">Psychromarinibacter halotolerans</name>
    <dbReference type="NCBI Taxonomy" id="1775175"/>
    <lineage>
        <taxon>Bacteria</taxon>
        <taxon>Pseudomonadati</taxon>
        <taxon>Pseudomonadota</taxon>
        <taxon>Alphaproteobacteria</taxon>
        <taxon>Rhodobacterales</taxon>
        <taxon>Paracoccaceae</taxon>
        <taxon>Psychromarinibacter</taxon>
    </lineage>
</organism>
<sequence length="156" mass="17515">MNVQPVGAVDEDTIRFGELGQSVGFLLRIAQLQSFDLFFQRLASQGLKPGEFTVLWVVGLNPGLRQGTIAARLRIKPAHMTKLVHRMVEAGYVQRNVLDHDRRSVRLSLTDKGEAFVQSHKQAFLEFHQAERLNLTDAEFATLMQLLGKLTGIDDT</sequence>
<evidence type="ECO:0000259" key="1">
    <source>
        <dbReference type="PROSITE" id="PS50995"/>
    </source>
</evidence>
<dbReference type="InterPro" id="IPR036390">
    <property type="entry name" value="WH_DNA-bd_sf"/>
</dbReference>
<dbReference type="PRINTS" id="PR00598">
    <property type="entry name" value="HTHMARR"/>
</dbReference>
<dbReference type="Gene3D" id="1.10.10.10">
    <property type="entry name" value="Winged helix-like DNA-binding domain superfamily/Winged helix DNA-binding domain"/>
    <property type="match status" value="1"/>
</dbReference>
<reference evidence="3" key="1">
    <citation type="journal article" date="2019" name="Int. J. Syst. Evol. Microbiol.">
        <title>The Global Catalogue of Microorganisms (GCM) 10K type strain sequencing project: providing services to taxonomists for standard genome sequencing and annotation.</title>
        <authorList>
            <consortium name="The Broad Institute Genomics Platform"/>
            <consortium name="The Broad Institute Genome Sequencing Center for Infectious Disease"/>
            <person name="Wu L."/>
            <person name="Ma J."/>
        </authorList>
    </citation>
    <scope>NUCLEOTIDE SEQUENCE [LARGE SCALE GENOMIC DNA]</scope>
    <source>
        <strain evidence="3">KCTC 52366</strain>
    </source>
</reference>
<accession>A0ABV7GXQ5</accession>
<dbReference type="PROSITE" id="PS50995">
    <property type="entry name" value="HTH_MARR_2"/>
    <property type="match status" value="1"/>
</dbReference>
<name>A0ABV7GXQ5_9RHOB</name>
<dbReference type="SUPFAM" id="SSF46785">
    <property type="entry name" value="Winged helix' DNA-binding domain"/>
    <property type="match status" value="1"/>
</dbReference>
<dbReference type="PANTHER" id="PTHR33164">
    <property type="entry name" value="TRANSCRIPTIONAL REGULATOR, MARR FAMILY"/>
    <property type="match status" value="1"/>
</dbReference>
<dbReference type="Pfam" id="PF12802">
    <property type="entry name" value="MarR_2"/>
    <property type="match status" value="1"/>
</dbReference>
<dbReference type="InterPro" id="IPR000835">
    <property type="entry name" value="HTH_MarR-typ"/>
</dbReference>
<keyword evidence="3" id="KW-1185">Reference proteome</keyword>
<dbReference type="InterPro" id="IPR036388">
    <property type="entry name" value="WH-like_DNA-bd_sf"/>
</dbReference>
<dbReference type="EMBL" id="JBHRTB010000010">
    <property type="protein sequence ID" value="MFC3145161.1"/>
    <property type="molecule type" value="Genomic_DNA"/>
</dbReference>
<evidence type="ECO:0000313" key="2">
    <source>
        <dbReference type="EMBL" id="MFC3145161.1"/>
    </source>
</evidence>
<dbReference type="PANTHER" id="PTHR33164:SF43">
    <property type="entry name" value="HTH-TYPE TRANSCRIPTIONAL REPRESSOR YETL"/>
    <property type="match status" value="1"/>
</dbReference>
<gene>
    <name evidence="2" type="ORF">ACFOGP_20740</name>
</gene>